<dbReference type="Pfam" id="PF01180">
    <property type="entry name" value="DHO_dh"/>
    <property type="match status" value="1"/>
</dbReference>
<evidence type="ECO:0000256" key="2">
    <source>
        <dbReference type="ARBA" id="ARBA00004725"/>
    </source>
</evidence>
<dbReference type="InterPro" id="IPR050074">
    <property type="entry name" value="DHO_dehydrogenase"/>
</dbReference>
<evidence type="ECO:0000313" key="8">
    <source>
        <dbReference type="EMBL" id="RLP12888.1"/>
    </source>
</evidence>
<dbReference type="OrthoDB" id="9794954at2"/>
<reference evidence="9" key="1">
    <citation type="submission" date="2018-08" db="EMBL/GenBank/DDBJ databases">
        <authorList>
            <person name="Ferrada E.E."/>
            <person name="Latorre B.A."/>
        </authorList>
    </citation>
    <scope>NUCLEOTIDE SEQUENCE [LARGE SCALE GENOMIC DNA]</scope>
    <source>
        <strain evidence="9">Propionibacterium_australiense1</strain>
    </source>
</reference>
<keyword evidence="10" id="KW-1185">Reference proteome</keyword>
<organism evidence="9 10">
    <name type="scientific">Propionibacterium australiense</name>
    <dbReference type="NCBI Taxonomy" id="119981"/>
    <lineage>
        <taxon>Bacteria</taxon>
        <taxon>Bacillati</taxon>
        <taxon>Actinomycetota</taxon>
        <taxon>Actinomycetes</taxon>
        <taxon>Propionibacteriales</taxon>
        <taxon>Propionibacteriaceae</taxon>
        <taxon>Propionibacterium</taxon>
    </lineage>
</organism>
<keyword evidence="3" id="KW-0285">Flavoprotein</keyword>
<evidence type="ECO:0000256" key="6">
    <source>
        <dbReference type="ARBA" id="ARBA00023002"/>
    </source>
</evidence>
<dbReference type="EMBL" id="UNQJ01000003">
    <property type="protein sequence ID" value="SYZ32793.1"/>
    <property type="molecule type" value="Genomic_DNA"/>
</dbReference>
<comment type="cofactor">
    <cofactor evidence="1">
        <name>FMN</name>
        <dbReference type="ChEBI" id="CHEBI:58210"/>
    </cofactor>
</comment>
<keyword evidence="6 9" id="KW-0560">Oxidoreductase</keyword>
<protein>
    <submittedName>
        <fullName evidence="9">Dihydroorotate dehydrogenase (Quinone)</fullName>
        <ecNumber evidence="9">1.3.5.2</ecNumber>
    </submittedName>
    <submittedName>
        <fullName evidence="8">Dihydroorotate dehydrogenase-like protein</fullName>
    </submittedName>
</protein>
<dbReference type="InterPro" id="IPR013785">
    <property type="entry name" value="Aldolase_TIM"/>
</dbReference>
<dbReference type="GO" id="GO:0005737">
    <property type="term" value="C:cytoplasm"/>
    <property type="evidence" value="ECO:0007669"/>
    <property type="project" value="InterPro"/>
</dbReference>
<dbReference type="SUPFAM" id="SSF51395">
    <property type="entry name" value="FMN-linked oxidoreductases"/>
    <property type="match status" value="1"/>
</dbReference>
<evidence type="ECO:0000313" key="9">
    <source>
        <dbReference type="EMBL" id="SYZ32793.1"/>
    </source>
</evidence>
<dbReference type="NCBIfam" id="NF005741">
    <property type="entry name" value="PRK07565.1"/>
    <property type="match status" value="1"/>
</dbReference>
<dbReference type="PIRSF" id="PIRSF000164">
    <property type="entry name" value="DHO_oxidase"/>
    <property type="match status" value="1"/>
</dbReference>
<dbReference type="Proteomes" id="UP000263928">
    <property type="component" value="Unassembled WGS sequence"/>
</dbReference>
<dbReference type="GO" id="GO:0044205">
    <property type="term" value="P:'de novo' UMP biosynthetic process"/>
    <property type="evidence" value="ECO:0007669"/>
    <property type="project" value="UniProtKB-UniPathway"/>
</dbReference>
<accession>A0A383S4K7</accession>
<evidence type="ECO:0000259" key="7">
    <source>
        <dbReference type="Pfam" id="PF01180"/>
    </source>
</evidence>
<dbReference type="PANTHER" id="PTHR48109:SF3">
    <property type="entry name" value="SLL0744 PROTEIN"/>
    <property type="match status" value="1"/>
</dbReference>
<dbReference type="AlphaFoldDB" id="A0A383S4K7"/>
<dbReference type="Proteomes" id="UP000279336">
    <property type="component" value="Unassembled WGS sequence"/>
</dbReference>
<evidence type="ECO:0000256" key="1">
    <source>
        <dbReference type="ARBA" id="ARBA00001917"/>
    </source>
</evidence>
<name>A0A383S4K7_9ACTN</name>
<reference evidence="8 11" key="3">
    <citation type="submission" date="2018-10" db="EMBL/GenBank/DDBJ databases">
        <title>Propionibacterium australiense Genome Sequencing and Assembly.</title>
        <authorList>
            <person name="Bernier A.-M."/>
            <person name="Bernard K."/>
        </authorList>
    </citation>
    <scope>NUCLEOTIDE SEQUENCE [LARGE SCALE GENOMIC DNA]</scope>
    <source>
        <strain evidence="8 11">NML98A078</strain>
    </source>
</reference>
<gene>
    <name evidence="8" type="ORF">D7U36_00160</name>
    <name evidence="9" type="ORF">PROPAUS_0702</name>
</gene>
<comment type="pathway">
    <text evidence="2">Pyrimidine metabolism; UMP biosynthesis via de novo pathway.</text>
</comment>
<reference evidence="10" key="2">
    <citation type="submission" date="2018-08" db="EMBL/GenBank/DDBJ databases">
        <authorList>
            <person name="Hornung B."/>
        </authorList>
    </citation>
    <scope>NUCLEOTIDE SEQUENCE [LARGE SCALE GENOMIC DNA]</scope>
</reference>
<evidence type="ECO:0000256" key="3">
    <source>
        <dbReference type="ARBA" id="ARBA00022630"/>
    </source>
</evidence>
<dbReference type="GO" id="GO:0006207">
    <property type="term" value="P:'de novo' pyrimidine nucleobase biosynthetic process"/>
    <property type="evidence" value="ECO:0007669"/>
    <property type="project" value="TreeGrafter"/>
</dbReference>
<evidence type="ECO:0000313" key="10">
    <source>
        <dbReference type="Proteomes" id="UP000263928"/>
    </source>
</evidence>
<dbReference type="EMBL" id="RCIW01000001">
    <property type="protein sequence ID" value="RLP12888.1"/>
    <property type="molecule type" value="Genomic_DNA"/>
</dbReference>
<dbReference type="RefSeq" id="WP_119161171.1">
    <property type="nucleotide sequence ID" value="NZ_LR134442.1"/>
</dbReference>
<evidence type="ECO:0000256" key="5">
    <source>
        <dbReference type="ARBA" id="ARBA00022975"/>
    </source>
</evidence>
<sequence length="335" mass="34883">MSGPRMSTTYLGLGLPSPVVASASPLNNELGTLVELEASGAGAVVLPSLFAEEIEAEEMAVNSVLDMGDGFAEFDSAPLAEVPVSGSAATDRYVELLAGATASLSIPVIASLNGTRPGDWAHYGRLLAEAGADALELNLYDVAADPARSSSDVEDGYLEVIAEVKQAVGDLPLALKISPYLSSLSSFAPRAHEEGADALVLFNRFYGPDIDLAALAVTPQLALSTPAELPLRLRWTAILAAQCPGLQIAVTGGVHTGADVVKSLIVGAQVACTTSAVLTGGTGSVTTMLDEARDWLEARDYESVDQLRGAMDAHSVENPAAYERAQYMKVLHSWA</sequence>
<dbReference type="Gene3D" id="3.20.20.70">
    <property type="entry name" value="Aldolase class I"/>
    <property type="match status" value="1"/>
</dbReference>
<dbReference type="InterPro" id="IPR005720">
    <property type="entry name" value="Dihydroorotate_DH_cat"/>
</dbReference>
<dbReference type="InterPro" id="IPR012135">
    <property type="entry name" value="Dihydroorotate_DH_1_2"/>
</dbReference>
<dbReference type="GO" id="GO:0106430">
    <property type="term" value="F:dihydroorotate dehydrogenase (quinone) activity"/>
    <property type="evidence" value="ECO:0007669"/>
    <property type="project" value="UniProtKB-EC"/>
</dbReference>
<evidence type="ECO:0000256" key="4">
    <source>
        <dbReference type="ARBA" id="ARBA00022643"/>
    </source>
</evidence>
<keyword evidence="4" id="KW-0288">FMN</keyword>
<proteinExistence type="predicted"/>
<dbReference type="EC" id="1.3.5.2" evidence="9"/>
<feature type="domain" description="Dihydroorotate dehydrogenase catalytic" evidence="7">
    <location>
        <begin position="103"/>
        <end position="291"/>
    </location>
</feature>
<evidence type="ECO:0000313" key="11">
    <source>
        <dbReference type="Proteomes" id="UP000279336"/>
    </source>
</evidence>
<dbReference type="PANTHER" id="PTHR48109">
    <property type="entry name" value="DIHYDROOROTATE DEHYDROGENASE (QUINONE), MITOCHONDRIAL-RELATED"/>
    <property type="match status" value="1"/>
</dbReference>
<keyword evidence="5" id="KW-0665">Pyrimidine biosynthesis</keyword>
<dbReference type="UniPathway" id="UPA00070"/>